<evidence type="ECO:0000313" key="1">
    <source>
        <dbReference type="EMBL" id="AHG92922.1"/>
    </source>
</evidence>
<keyword evidence="1" id="KW-0614">Plasmid</keyword>
<accession>W0RR29</accession>
<proteinExistence type="predicted"/>
<keyword evidence="2" id="KW-1185">Reference proteome</keyword>
<organism evidence="1 2">
    <name type="scientific">Gemmatirosa kalamazoonensis</name>
    <dbReference type="NCBI Taxonomy" id="861299"/>
    <lineage>
        <taxon>Bacteria</taxon>
        <taxon>Pseudomonadati</taxon>
        <taxon>Gemmatimonadota</taxon>
        <taxon>Gemmatimonadia</taxon>
        <taxon>Gemmatimonadales</taxon>
        <taxon>Gemmatimonadaceae</taxon>
        <taxon>Gemmatirosa</taxon>
    </lineage>
</organism>
<evidence type="ECO:0000313" key="2">
    <source>
        <dbReference type="Proteomes" id="UP000019151"/>
    </source>
</evidence>
<dbReference type="InParanoid" id="W0RR29"/>
<name>W0RR29_9BACT</name>
<protein>
    <recommendedName>
        <fullName evidence="3">DUF1579 domain-containing protein</fullName>
    </recommendedName>
</protein>
<evidence type="ECO:0008006" key="3">
    <source>
        <dbReference type="Google" id="ProtNLM"/>
    </source>
</evidence>
<gene>
    <name evidence="1" type="ORF">J421_5387</name>
</gene>
<geneLocation type="plasmid" evidence="1 2">
    <name>1</name>
</geneLocation>
<dbReference type="HOGENOM" id="CLU_1710653_0_0_0"/>
<sequence length="153" mass="17031">MSQFGSAAMIPNARLAALAPLVGEWTTVGRHSMMPGVVLHGRTLFDWHEGGAFLRVRSEIAEPRIPTAIALVGSDDASDAFTMLYFDERGVSRRFEVAMDGAVVRWWRTAPGFSQRYTLTPAPEGDTLRGVSELSRDDVTWEQDLELTYTRVK</sequence>
<dbReference type="Proteomes" id="UP000019151">
    <property type="component" value="Plasmid 1"/>
</dbReference>
<dbReference type="KEGG" id="gba:J421_5387"/>
<reference evidence="1 2" key="1">
    <citation type="journal article" date="2014" name="Genome Announc.">
        <title>Genome Sequence and Methylome of Soil Bacterium Gemmatirosa kalamazoonensis KBS708T, a Member of the Rarely Cultivated Gemmatimonadetes Phylum.</title>
        <authorList>
            <person name="Debruyn J.M."/>
            <person name="Radosevich M."/>
            <person name="Wommack K.E."/>
            <person name="Polson S.W."/>
            <person name="Hauser L.J."/>
            <person name="Fawaz M.N."/>
            <person name="Korlach J."/>
            <person name="Tsai Y.C."/>
        </authorList>
    </citation>
    <scope>NUCLEOTIDE SEQUENCE [LARGE SCALE GENOMIC DNA]</scope>
    <source>
        <strain evidence="1 2">KBS708</strain>
        <plasmid evidence="2">Plasmid 1</plasmid>
    </source>
</reference>
<dbReference type="EMBL" id="CP007129">
    <property type="protein sequence ID" value="AHG92922.1"/>
    <property type="molecule type" value="Genomic_DNA"/>
</dbReference>
<dbReference type="AlphaFoldDB" id="W0RR29"/>